<dbReference type="GO" id="GO:0004563">
    <property type="term" value="F:beta-N-acetylhexosaminidase activity"/>
    <property type="evidence" value="ECO:0007669"/>
    <property type="project" value="UniProtKB-EC"/>
</dbReference>
<evidence type="ECO:0000313" key="8">
    <source>
        <dbReference type="Proteomes" id="UP000029067"/>
    </source>
</evidence>
<dbReference type="eggNOG" id="COG1472">
    <property type="taxonomic scope" value="Bacteria"/>
</dbReference>
<dbReference type="Gene3D" id="3.20.20.300">
    <property type="entry name" value="Glycoside hydrolase, family 3, N-terminal domain"/>
    <property type="match status" value="1"/>
</dbReference>
<evidence type="ECO:0000256" key="5">
    <source>
        <dbReference type="SAM" id="Phobius"/>
    </source>
</evidence>
<organism evidence="7 8">
    <name type="scientific">Bifidobacterium cuniculi</name>
    <dbReference type="NCBI Taxonomy" id="1688"/>
    <lineage>
        <taxon>Bacteria</taxon>
        <taxon>Bacillati</taxon>
        <taxon>Actinomycetota</taxon>
        <taxon>Actinomycetes</taxon>
        <taxon>Bifidobacteriales</taxon>
        <taxon>Bifidobacteriaceae</taxon>
        <taxon>Bifidobacterium</taxon>
    </lineage>
</organism>
<feature type="transmembrane region" description="Helical" evidence="5">
    <location>
        <begin position="20"/>
        <end position="42"/>
    </location>
</feature>
<dbReference type="PANTHER" id="PTHR30480">
    <property type="entry name" value="BETA-HEXOSAMINIDASE-RELATED"/>
    <property type="match status" value="1"/>
</dbReference>
<comment type="caution">
    <text evidence="7">The sequence shown here is derived from an EMBL/GenBank/DDBJ whole genome shotgun (WGS) entry which is preliminary data.</text>
</comment>
<comment type="similarity">
    <text evidence="1">Belongs to the glycosyl hydrolase 3 family.</text>
</comment>
<dbReference type="PANTHER" id="PTHR30480:SF16">
    <property type="entry name" value="GLYCOSIDE HYDROLASE FAMILY 3 DOMAIN PROTEIN"/>
    <property type="match status" value="1"/>
</dbReference>
<keyword evidence="5" id="KW-0812">Transmembrane</keyword>
<proteinExistence type="inferred from homology"/>
<sequence>MAQESGRHGRNPERQGRPSWWLVAMAAVVAVALAAGCAWWAVALQRRHTGATGSASVTTPAAEPSRDTDGTSPSPTDTPSSHSPAADDDATARAKAAVEAMTLEDRAAQLVMAPLSYGTDPSALSSLIQDERIGSVILMGNWDNGVDGVRSQVNLLQSYAQDRGDTLLVATDQEGGLVQHLQGAGFDTMPSARDQGTMTLTQLRDDAAQWGAQLRQAGVDVDLAPSVDTVVIDRASNEPIGALDRDFGLDAEGNARHAVAFIEGMRASGVGSAVKHYPGLGAVAGNTDFTDTGIVDDTTGEDSDELAAFSRAIREGSPAMVMMSLATYAQLDPQVPAAFSHAIVTDLLRERTGYRGVVISDSLSASAVAGYDPSQLGVMLIEAGGDLACVNDPSYTMPILDGIRAKAAADGDFAAKVTASAVRIMALKMQLEAAD</sequence>
<evidence type="ECO:0000256" key="4">
    <source>
        <dbReference type="SAM" id="MobiDB-lite"/>
    </source>
</evidence>
<keyword evidence="5" id="KW-1133">Transmembrane helix</keyword>
<keyword evidence="2 7" id="KW-0378">Hydrolase</keyword>
<dbReference type="Proteomes" id="UP000029067">
    <property type="component" value="Unassembled WGS sequence"/>
</dbReference>
<dbReference type="InterPro" id="IPR019800">
    <property type="entry name" value="Glyco_hydro_3_AS"/>
</dbReference>
<accession>A0A087B442</accession>
<feature type="region of interest" description="Disordered" evidence="4">
    <location>
        <begin position="50"/>
        <end position="95"/>
    </location>
</feature>
<evidence type="ECO:0000313" key="7">
    <source>
        <dbReference type="EMBL" id="KFI65792.1"/>
    </source>
</evidence>
<dbReference type="GO" id="GO:0009254">
    <property type="term" value="P:peptidoglycan turnover"/>
    <property type="evidence" value="ECO:0007669"/>
    <property type="project" value="TreeGrafter"/>
</dbReference>
<feature type="domain" description="Glycoside hydrolase family 3 N-terminal" evidence="6">
    <location>
        <begin position="102"/>
        <end position="426"/>
    </location>
</feature>
<keyword evidence="8" id="KW-1185">Reference proteome</keyword>
<dbReference type="InterPro" id="IPR050226">
    <property type="entry name" value="NagZ_Beta-hexosaminidase"/>
</dbReference>
<dbReference type="EC" id="3.2.1.52" evidence="7"/>
<dbReference type="SUPFAM" id="SSF51445">
    <property type="entry name" value="(Trans)glycosidases"/>
    <property type="match status" value="1"/>
</dbReference>
<evidence type="ECO:0000256" key="3">
    <source>
        <dbReference type="ARBA" id="ARBA00023295"/>
    </source>
</evidence>
<protein>
    <submittedName>
        <fullName evidence="7">B-hexosaminidase</fullName>
        <ecNumber evidence="7">3.2.1.52</ecNumber>
    </submittedName>
</protein>
<evidence type="ECO:0000259" key="6">
    <source>
        <dbReference type="Pfam" id="PF00933"/>
    </source>
</evidence>
<dbReference type="Pfam" id="PF00933">
    <property type="entry name" value="Glyco_hydro_3"/>
    <property type="match status" value="1"/>
</dbReference>
<reference evidence="7 8" key="1">
    <citation type="submission" date="2014-03" db="EMBL/GenBank/DDBJ databases">
        <title>Genomics of Bifidobacteria.</title>
        <authorList>
            <person name="Ventura M."/>
            <person name="Milani C."/>
            <person name="Lugli G.A."/>
        </authorList>
    </citation>
    <scope>NUCLEOTIDE SEQUENCE [LARGE SCALE GENOMIC DNA]</scope>
    <source>
        <strain evidence="7 8">LMG 10738</strain>
    </source>
</reference>
<name>A0A087B442_9BIFI</name>
<dbReference type="GO" id="GO:0005975">
    <property type="term" value="P:carbohydrate metabolic process"/>
    <property type="evidence" value="ECO:0007669"/>
    <property type="project" value="InterPro"/>
</dbReference>
<feature type="compositionally biased region" description="Low complexity" evidence="4">
    <location>
        <begin position="70"/>
        <end position="84"/>
    </location>
</feature>
<dbReference type="InterPro" id="IPR001764">
    <property type="entry name" value="Glyco_hydro_3_N"/>
</dbReference>
<gene>
    <name evidence="7" type="ORF">BCUN_0287</name>
</gene>
<dbReference type="InterPro" id="IPR036962">
    <property type="entry name" value="Glyco_hydro_3_N_sf"/>
</dbReference>
<keyword evidence="5" id="KW-0472">Membrane</keyword>
<keyword evidence="3 7" id="KW-0326">Glycosidase</keyword>
<dbReference type="STRING" id="1688.BCUN_0287"/>
<dbReference type="AlphaFoldDB" id="A0A087B442"/>
<evidence type="ECO:0000256" key="2">
    <source>
        <dbReference type="ARBA" id="ARBA00022801"/>
    </source>
</evidence>
<dbReference type="InterPro" id="IPR017853">
    <property type="entry name" value="GH"/>
</dbReference>
<dbReference type="PROSITE" id="PS00775">
    <property type="entry name" value="GLYCOSYL_HYDROL_F3"/>
    <property type="match status" value="1"/>
</dbReference>
<dbReference type="EMBL" id="JGYV01000001">
    <property type="protein sequence ID" value="KFI65792.1"/>
    <property type="molecule type" value="Genomic_DNA"/>
</dbReference>
<evidence type="ECO:0000256" key="1">
    <source>
        <dbReference type="ARBA" id="ARBA00005336"/>
    </source>
</evidence>